<dbReference type="HOGENOM" id="CLU_636593_0_0_1"/>
<dbReference type="VEuPathDB" id="FungiDB:C5L36_0E03090"/>
<dbReference type="PANTHER" id="PTHR12341">
    <property type="entry name" value="5'-&gt;3' EXORIBONUCLEASE"/>
    <property type="match status" value="1"/>
</dbReference>
<organism evidence="7 8">
    <name type="scientific">Pichia kudriavzevii</name>
    <name type="common">Yeast</name>
    <name type="synonym">Issatchenkia orientalis</name>
    <dbReference type="NCBI Taxonomy" id="4909"/>
    <lineage>
        <taxon>Eukaryota</taxon>
        <taxon>Fungi</taxon>
        <taxon>Dikarya</taxon>
        <taxon>Ascomycota</taxon>
        <taxon>Saccharomycotina</taxon>
        <taxon>Pichiomycetes</taxon>
        <taxon>Pichiales</taxon>
        <taxon>Pichiaceae</taxon>
        <taxon>Pichia</taxon>
    </lineage>
</organism>
<evidence type="ECO:0000256" key="3">
    <source>
        <dbReference type="ARBA" id="ARBA00022722"/>
    </source>
</evidence>
<dbReference type="Proteomes" id="UP000029867">
    <property type="component" value="Unassembled WGS sequence"/>
</dbReference>
<dbReference type="EMBL" id="JQFK01000008">
    <property type="protein sequence ID" value="KGK39546.1"/>
    <property type="molecule type" value="Genomic_DNA"/>
</dbReference>
<dbReference type="eggNOG" id="KOG2044">
    <property type="taxonomic scope" value="Eukaryota"/>
</dbReference>
<dbReference type="AlphaFoldDB" id="A0A099P698"/>
<keyword evidence="3" id="KW-0540">Nuclease</keyword>
<comment type="caution">
    <text evidence="7">The sequence shown here is derived from an EMBL/GenBank/DDBJ whole genome shotgun (WGS) entry which is preliminary data.</text>
</comment>
<feature type="domain" description="Xrn1 helical" evidence="6">
    <location>
        <begin position="2"/>
        <end position="247"/>
    </location>
</feature>
<dbReference type="FunFam" id="1.25.40.1050:FF:000002">
    <property type="entry name" value="5'-3' exoribonuclease"/>
    <property type="match status" value="1"/>
</dbReference>
<dbReference type="PANTHER" id="PTHR12341:SF41">
    <property type="entry name" value="5'-3' EXORIBONUCLEASE 2"/>
    <property type="match status" value="1"/>
</dbReference>
<dbReference type="GO" id="GO:0003723">
    <property type="term" value="F:RNA binding"/>
    <property type="evidence" value="ECO:0007669"/>
    <property type="project" value="TreeGrafter"/>
</dbReference>
<dbReference type="Pfam" id="PF17846">
    <property type="entry name" value="XRN_M"/>
    <property type="match status" value="1"/>
</dbReference>
<gene>
    <name evidence="7" type="ORF">JL09_g1297</name>
</gene>
<comment type="similarity">
    <text evidence="1">Belongs to the 5'-3' exonuclease family. XRN2/RAT1 subfamily.</text>
</comment>
<dbReference type="Gene3D" id="1.25.40.1050">
    <property type="match status" value="1"/>
</dbReference>
<proteinExistence type="inferred from homology"/>
<dbReference type="GO" id="GO:0006397">
    <property type="term" value="P:mRNA processing"/>
    <property type="evidence" value="ECO:0007669"/>
    <property type="project" value="UniProtKB-KW"/>
</dbReference>
<dbReference type="InterPro" id="IPR041412">
    <property type="entry name" value="Xrn1_helical"/>
</dbReference>
<reference evidence="8" key="1">
    <citation type="journal article" date="2014" name="Microb. Cell Fact.">
        <title>Exploiting Issatchenkia orientalis SD108 for succinic acid production.</title>
        <authorList>
            <person name="Xiao H."/>
            <person name="Shao Z."/>
            <person name="Jiang Y."/>
            <person name="Dole S."/>
            <person name="Zhao H."/>
        </authorList>
    </citation>
    <scope>NUCLEOTIDE SEQUENCE [LARGE SCALE GENOMIC DNA]</scope>
    <source>
        <strain evidence="8">SD108</strain>
    </source>
</reference>
<dbReference type="GO" id="GO:0005634">
    <property type="term" value="C:nucleus"/>
    <property type="evidence" value="ECO:0007669"/>
    <property type="project" value="TreeGrafter"/>
</dbReference>
<evidence type="ECO:0000259" key="6">
    <source>
        <dbReference type="Pfam" id="PF17846"/>
    </source>
</evidence>
<evidence type="ECO:0000313" key="7">
    <source>
        <dbReference type="EMBL" id="KGK39546.1"/>
    </source>
</evidence>
<evidence type="ECO:0000256" key="2">
    <source>
        <dbReference type="ARBA" id="ARBA00022664"/>
    </source>
</evidence>
<evidence type="ECO:0000313" key="8">
    <source>
        <dbReference type="Proteomes" id="UP000029867"/>
    </source>
</evidence>
<name>A0A099P698_PICKU</name>
<evidence type="ECO:0000256" key="5">
    <source>
        <dbReference type="ARBA" id="ARBA00022839"/>
    </source>
</evidence>
<dbReference type="InterPro" id="IPR027073">
    <property type="entry name" value="5_3_exoribonuclease"/>
</dbReference>
<keyword evidence="4" id="KW-0378">Hydrolase</keyword>
<sequence length="347" mass="41017">MAKCYVEGISWVLLYYYQGCPSWNWYYPYHYAPFAADFVGLNEFKIEFEQGTPFQPFEQLMSVLPAASNHNLPEVFRSLMSEPDSEIIDFYPEDFEIDMNGEKQSWRGIALLPFIDENRLLSVVRSKYHELTEDEKRRNSHKQEVMFVGKQNPYFKKFAKLYNQEKKKEKVEFSFSKTHLAGTATSNEIYVPNSIFKFPFETKNDEYPNLNTSDFMLVNYTMPPKVHGKSMILTGYRPHKPVLLPEDREKIMYYKNYHNNRYQRNNGPINQFINYKEHTGPGQESMYNSRPGGYKFFTDMYEREINHQATTAAFNQGRQNFQNMYQNNYDTYVDPNQGYNTYGGGRG</sequence>
<evidence type="ECO:0000256" key="1">
    <source>
        <dbReference type="ARBA" id="ARBA00006994"/>
    </source>
</evidence>
<feature type="non-terminal residue" evidence="7">
    <location>
        <position position="347"/>
    </location>
</feature>
<accession>A0A099P698</accession>
<evidence type="ECO:0000256" key="4">
    <source>
        <dbReference type="ARBA" id="ARBA00022801"/>
    </source>
</evidence>
<keyword evidence="2" id="KW-0507">mRNA processing</keyword>
<keyword evidence="5" id="KW-0269">Exonuclease</keyword>
<dbReference type="GO" id="GO:0000956">
    <property type="term" value="P:nuclear-transcribed mRNA catabolic process"/>
    <property type="evidence" value="ECO:0007669"/>
    <property type="project" value="TreeGrafter"/>
</dbReference>
<dbReference type="GO" id="GO:0004534">
    <property type="term" value="F:5'-3' RNA exonuclease activity"/>
    <property type="evidence" value="ECO:0007669"/>
    <property type="project" value="TreeGrafter"/>
</dbReference>
<protein>
    <recommendedName>
        <fullName evidence="6">Xrn1 helical domain-containing protein</fullName>
    </recommendedName>
</protein>